<keyword evidence="1" id="KW-0472">Membrane</keyword>
<evidence type="ECO:0000313" key="2">
    <source>
        <dbReference type="EMBL" id="MFD1721280.1"/>
    </source>
</evidence>
<name>A0ABW4LDD8_9MICO</name>
<keyword evidence="3" id="KW-1185">Reference proteome</keyword>
<proteinExistence type="predicted"/>
<dbReference type="EMBL" id="JBHUEA010000008">
    <property type="protein sequence ID" value="MFD1721280.1"/>
    <property type="molecule type" value="Genomic_DNA"/>
</dbReference>
<protein>
    <submittedName>
        <fullName evidence="2">DUF2127 domain-containing protein</fullName>
    </submittedName>
</protein>
<dbReference type="RefSeq" id="WP_377933375.1">
    <property type="nucleotide sequence ID" value="NZ_JBHUEA010000008.1"/>
</dbReference>
<accession>A0ABW4LDD8</accession>
<feature type="transmembrane region" description="Helical" evidence="1">
    <location>
        <begin position="135"/>
        <end position="154"/>
    </location>
</feature>
<dbReference type="InterPro" id="IPR021125">
    <property type="entry name" value="DUF2127"/>
</dbReference>
<dbReference type="Pfam" id="PF09900">
    <property type="entry name" value="DUF2127"/>
    <property type="match status" value="1"/>
</dbReference>
<gene>
    <name evidence="2" type="ORF">ACFSBI_06930</name>
</gene>
<keyword evidence="1" id="KW-0812">Transmembrane</keyword>
<comment type="caution">
    <text evidence="2">The sequence shown here is derived from an EMBL/GenBank/DDBJ whole genome shotgun (WGS) entry which is preliminary data.</text>
</comment>
<sequence>MTATSAETGRHDRVLDVVFLVGVVLKGLDGLFELVAGVPLLFIGPQRLDALAQSFTAEELQEDPHDLVAHLVLHGAAAATSGGLLFAAVYLLVHGVVKLAVVAALIAGAHRVQPWAIGVLIAFVVFQLVEMTMHFSIGLVLITLLDLVVIVLAWREYRKRRTFREAWDSVRGRSPQRA</sequence>
<reference evidence="3" key="1">
    <citation type="journal article" date="2019" name="Int. J. Syst. Evol. Microbiol.">
        <title>The Global Catalogue of Microorganisms (GCM) 10K type strain sequencing project: providing services to taxonomists for standard genome sequencing and annotation.</title>
        <authorList>
            <consortium name="The Broad Institute Genomics Platform"/>
            <consortium name="The Broad Institute Genome Sequencing Center for Infectious Disease"/>
            <person name="Wu L."/>
            <person name="Ma J."/>
        </authorList>
    </citation>
    <scope>NUCLEOTIDE SEQUENCE [LARGE SCALE GENOMIC DNA]</scope>
    <source>
        <strain evidence="3">CGMCC 1.12471</strain>
    </source>
</reference>
<dbReference type="Proteomes" id="UP001597347">
    <property type="component" value="Unassembled WGS sequence"/>
</dbReference>
<evidence type="ECO:0000313" key="3">
    <source>
        <dbReference type="Proteomes" id="UP001597347"/>
    </source>
</evidence>
<keyword evidence="1" id="KW-1133">Transmembrane helix</keyword>
<evidence type="ECO:0000256" key="1">
    <source>
        <dbReference type="SAM" id="Phobius"/>
    </source>
</evidence>
<organism evidence="2 3">
    <name type="scientific">Amnibacterium endophyticum</name>
    <dbReference type="NCBI Taxonomy" id="2109337"/>
    <lineage>
        <taxon>Bacteria</taxon>
        <taxon>Bacillati</taxon>
        <taxon>Actinomycetota</taxon>
        <taxon>Actinomycetes</taxon>
        <taxon>Micrococcales</taxon>
        <taxon>Microbacteriaceae</taxon>
        <taxon>Amnibacterium</taxon>
    </lineage>
</organism>